<proteinExistence type="predicted"/>
<feature type="signal peptide" evidence="1">
    <location>
        <begin position="1"/>
        <end position="23"/>
    </location>
</feature>
<sequence>MILRRNSAGAALIWAAFCAPGLADVAAITSQNADLLTLLDTDRLATIAELPLPGKPAAVAVDGPRSRVLAVAVDSGRLHVFDLTGRKLAEWPLAGAPFAVVIRPDTGTALITDITGFLREIDPATGRELQNWQVGTMPSGVAVGVDLIAIANRDDNDISLISPTGSRRIAVGEHPFGVTLHEGRIFVTNVLSDSVSVIDPALDQIVATIPTGERPYAIAFSAGKGFVTNQYSASITVFDADTYEMLTEIETDEYPEGIATSADGHIFVANWFSDSLQVIDPTRLEVTQTLPMPAGPRAFGSFIGQPAQGAGFSALP</sequence>
<dbReference type="InterPro" id="IPR011045">
    <property type="entry name" value="N2O_reductase_N"/>
</dbReference>
<keyword evidence="3" id="KW-1185">Reference proteome</keyword>
<dbReference type="InterPro" id="IPR051200">
    <property type="entry name" value="Host-pathogen_enzymatic-act"/>
</dbReference>
<feature type="chain" id="PRO_5037152641" evidence="1">
    <location>
        <begin position="24"/>
        <end position="316"/>
    </location>
</feature>
<gene>
    <name evidence="2" type="ORF">JJJ17_19925</name>
</gene>
<dbReference type="NCBIfam" id="TIGR02276">
    <property type="entry name" value="beta_rpt_yvtn"/>
    <property type="match status" value="1"/>
</dbReference>
<dbReference type="Gene3D" id="2.130.10.10">
    <property type="entry name" value="YVTN repeat-like/Quinoprotein amine dehydrogenase"/>
    <property type="match status" value="2"/>
</dbReference>
<dbReference type="PANTHER" id="PTHR47197">
    <property type="entry name" value="PROTEIN NIRF"/>
    <property type="match status" value="1"/>
</dbReference>
<dbReference type="Proteomes" id="UP000640485">
    <property type="component" value="Unassembled WGS sequence"/>
</dbReference>
<dbReference type="RefSeq" id="WP_200689614.1">
    <property type="nucleotide sequence ID" value="NZ_JAEPRQ010000015.1"/>
</dbReference>
<dbReference type="SUPFAM" id="SSF50974">
    <property type="entry name" value="Nitrous oxide reductase, N-terminal domain"/>
    <property type="match status" value="1"/>
</dbReference>
<name>A0A934SPS5_9RHOB</name>
<evidence type="ECO:0000256" key="1">
    <source>
        <dbReference type="SAM" id="SignalP"/>
    </source>
</evidence>
<keyword evidence="1" id="KW-0732">Signal</keyword>
<dbReference type="PANTHER" id="PTHR47197:SF3">
    <property type="entry name" value="DIHYDRO-HEME D1 DEHYDROGENASE"/>
    <property type="match status" value="1"/>
</dbReference>
<evidence type="ECO:0000313" key="3">
    <source>
        <dbReference type="Proteomes" id="UP000640485"/>
    </source>
</evidence>
<evidence type="ECO:0000313" key="2">
    <source>
        <dbReference type="EMBL" id="MBK4218203.1"/>
    </source>
</evidence>
<dbReference type="InterPro" id="IPR015943">
    <property type="entry name" value="WD40/YVTN_repeat-like_dom_sf"/>
</dbReference>
<comment type="caution">
    <text evidence="2">The sequence shown here is derived from an EMBL/GenBank/DDBJ whole genome shotgun (WGS) entry which is preliminary data.</text>
</comment>
<dbReference type="AlphaFoldDB" id="A0A934SPS5"/>
<protein>
    <submittedName>
        <fullName evidence="2">YncE family protein</fullName>
    </submittedName>
</protein>
<accession>A0A934SPS5</accession>
<dbReference type="EMBL" id="JAEPRQ010000015">
    <property type="protein sequence ID" value="MBK4218203.1"/>
    <property type="molecule type" value="Genomic_DNA"/>
</dbReference>
<dbReference type="InterPro" id="IPR011964">
    <property type="entry name" value="YVTN_b-propeller_repeat"/>
</dbReference>
<reference evidence="2" key="1">
    <citation type="submission" date="2021-01" db="EMBL/GenBank/DDBJ databases">
        <title>Paracoccus amoyensis sp. nov., isolated from the surface seawater along the coast of Xiamen Island, China.</title>
        <authorList>
            <person name="Lyu L."/>
        </authorList>
    </citation>
    <scope>NUCLEOTIDE SEQUENCE</scope>
    <source>
        <strain evidence="2">MJ17</strain>
    </source>
</reference>
<organism evidence="2 3">
    <name type="scientific">Paracoccus caeni</name>
    <dbReference type="NCBI Taxonomy" id="657651"/>
    <lineage>
        <taxon>Bacteria</taxon>
        <taxon>Pseudomonadati</taxon>
        <taxon>Pseudomonadota</taxon>
        <taxon>Alphaproteobacteria</taxon>
        <taxon>Rhodobacterales</taxon>
        <taxon>Paracoccaceae</taxon>
        <taxon>Paracoccus</taxon>
    </lineage>
</organism>